<dbReference type="Proteomes" id="UP000298179">
    <property type="component" value="Unassembled WGS sequence"/>
</dbReference>
<dbReference type="InterPro" id="IPR001867">
    <property type="entry name" value="OmpR/PhoB-type_DNA-bd"/>
</dbReference>
<evidence type="ECO:0000259" key="2">
    <source>
        <dbReference type="SMART" id="SM00862"/>
    </source>
</evidence>
<comment type="caution">
    <text evidence="3">The sequence shown here is derived from an EMBL/GenBank/DDBJ whole genome shotgun (WGS) entry which is preliminary data.</text>
</comment>
<dbReference type="GO" id="GO:0000160">
    <property type="term" value="P:phosphorelay signal transduction system"/>
    <property type="evidence" value="ECO:0007669"/>
    <property type="project" value="InterPro"/>
</dbReference>
<sequence length="121" mass="13280">MNAAQKILQLEADVAERDAVIRNLRAELAGGVALVPPAWGLTRAETIIVQVLARSGFAAPETLFAALWGAEWRASDPHNMLRAHLSRLRPKIRPHGLSIRATRGLGYRLTGREHLKEALSC</sequence>
<dbReference type="EMBL" id="SOZD01000005">
    <property type="protein sequence ID" value="TFF20800.1"/>
    <property type="molecule type" value="Genomic_DNA"/>
</dbReference>
<feature type="domain" description="OmpR/PhoB-type" evidence="2">
    <location>
        <begin position="34"/>
        <end position="109"/>
    </location>
</feature>
<dbReference type="GO" id="GO:0003677">
    <property type="term" value="F:DNA binding"/>
    <property type="evidence" value="ECO:0007669"/>
    <property type="project" value="UniProtKB-KW"/>
</dbReference>
<dbReference type="OrthoDB" id="8237486at2"/>
<evidence type="ECO:0000313" key="4">
    <source>
        <dbReference type="Proteomes" id="UP000298179"/>
    </source>
</evidence>
<organism evidence="3 4">
    <name type="scientific">Jiella endophytica</name>
    <dbReference type="NCBI Taxonomy" id="2558362"/>
    <lineage>
        <taxon>Bacteria</taxon>
        <taxon>Pseudomonadati</taxon>
        <taxon>Pseudomonadota</taxon>
        <taxon>Alphaproteobacteria</taxon>
        <taxon>Hyphomicrobiales</taxon>
        <taxon>Aurantimonadaceae</taxon>
        <taxon>Jiella</taxon>
    </lineage>
</organism>
<evidence type="ECO:0000256" key="1">
    <source>
        <dbReference type="ARBA" id="ARBA00023125"/>
    </source>
</evidence>
<name>A0A4Y8RH58_9HYPH</name>
<dbReference type="SUPFAM" id="SSF46894">
    <property type="entry name" value="C-terminal effector domain of the bipartite response regulators"/>
    <property type="match status" value="1"/>
</dbReference>
<gene>
    <name evidence="3" type="ORF">E3C22_18090</name>
</gene>
<dbReference type="InterPro" id="IPR036388">
    <property type="entry name" value="WH-like_DNA-bd_sf"/>
</dbReference>
<protein>
    <submittedName>
        <fullName evidence="3">Helix-turn-helix domain-containing protein</fullName>
    </submittedName>
</protein>
<evidence type="ECO:0000313" key="3">
    <source>
        <dbReference type="EMBL" id="TFF20800.1"/>
    </source>
</evidence>
<dbReference type="RefSeq" id="WP_134763275.1">
    <property type="nucleotide sequence ID" value="NZ_SOZD01000005.1"/>
</dbReference>
<accession>A0A4Y8RH58</accession>
<dbReference type="GO" id="GO:0006355">
    <property type="term" value="P:regulation of DNA-templated transcription"/>
    <property type="evidence" value="ECO:0007669"/>
    <property type="project" value="InterPro"/>
</dbReference>
<dbReference type="SMART" id="SM00862">
    <property type="entry name" value="Trans_reg_C"/>
    <property type="match status" value="1"/>
</dbReference>
<dbReference type="Pfam" id="PF00486">
    <property type="entry name" value="Trans_reg_C"/>
    <property type="match status" value="1"/>
</dbReference>
<keyword evidence="1" id="KW-0238">DNA-binding</keyword>
<reference evidence="3 4" key="1">
    <citation type="submission" date="2019-03" db="EMBL/GenBank/DDBJ databases">
        <title>Jiella endophytica sp. nov., a novel endophytic bacterium isolated from root of Ficus microcarpa Linn. f.</title>
        <authorList>
            <person name="Tuo L."/>
        </authorList>
    </citation>
    <scope>NUCLEOTIDE SEQUENCE [LARGE SCALE GENOMIC DNA]</scope>
    <source>
        <strain evidence="3 4">CBS5Q-3</strain>
    </source>
</reference>
<proteinExistence type="predicted"/>
<dbReference type="AlphaFoldDB" id="A0A4Y8RH58"/>
<dbReference type="Gene3D" id="1.10.10.10">
    <property type="entry name" value="Winged helix-like DNA-binding domain superfamily/Winged helix DNA-binding domain"/>
    <property type="match status" value="1"/>
</dbReference>
<dbReference type="InterPro" id="IPR016032">
    <property type="entry name" value="Sig_transdc_resp-reg_C-effctor"/>
</dbReference>
<keyword evidence="4" id="KW-1185">Reference proteome</keyword>